<reference evidence="1" key="1">
    <citation type="submission" date="2022-07" db="EMBL/GenBank/DDBJ databases">
        <title>Genome Sequence of Leucocoprinus birnbaumii.</title>
        <authorList>
            <person name="Buettner E."/>
        </authorList>
    </citation>
    <scope>NUCLEOTIDE SEQUENCE</scope>
    <source>
        <strain evidence="1">VT141</strain>
    </source>
</reference>
<proteinExistence type="predicted"/>
<organism evidence="1 2">
    <name type="scientific">Leucocoprinus birnbaumii</name>
    <dbReference type="NCBI Taxonomy" id="56174"/>
    <lineage>
        <taxon>Eukaryota</taxon>
        <taxon>Fungi</taxon>
        <taxon>Dikarya</taxon>
        <taxon>Basidiomycota</taxon>
        <taxon>Agaricomycotina</taxon>
        <taxon>Agaricomycetes</taxon>
        <taxon>Agaricomycetidae</taxon>
        <taxon>Agaricales</taxon>
        <taxon>Agaricineae</taxon>
        <taxon>Agaricaceae</taxon>
        <taxon>Leucocoprinus</taxon>
    </lineage>
</organism>
<accession>A0AAD5W0T6</accession>
<dbReference type="InterPro" id="IPR029063">
    <property type="entry name" value="SAM-dependent_MTases_sf"/>
</dbReference>
<dbReference type="EMBL" id="JANIEX010000041">
    <property type="protein sequence ID" value="KAJ3575311.1"/>
    <property type="molecule type" value="Genomic_DNA"/>
</dbReference>
<sequence>MSNYTIQNDDIAPEQEVERLDDLHVSITGYLDGRLSFAPLESLSPSLILELGSGSGAWYVRMTFLAIDDNNLSRAIQAAKQFPNARVTAADMTELPARVLPPNMAFKKVDLTQTLPFDRESFDIIHARLTMMHVREFLPAQTLEPEVLTMYKLPQAMDILRRVTQCLKSGGWLIVEEPDDDCFWNNGGPPGRNIEKLLGAWHRSMRERGAEPCIGRLLEDDLRALGMFTEIHSHYVDIPLSNQSSVTSENQLGAGWQRTMRRVIPMLKQSLSSYGITDAILEAAQSELDDPEKSLTTRMYFTWSKKS</sequence>
<dbReference type="AlphaFoldDB" id="A0AAD5W0T6"/>
<dbReference type="Proteomes" id="UP001213000">
    <property type="component" value="Unassembled WGS sequence"/>
</dbReference>
<comment type="caution">
    <text evidence="1">The sequence shown here is derived from an EMBL/GenBank/DDBJ whole genome shotgun (WGS) entry which is preliminary data.</text>
</comment>
<keyword evidence="2" id="KW-1185">Reference proteome</keyword>
<name>A0AAD5W0T6_9AGAR</name>
<evidence type="ECO:0000313" key="2">
    <source>
        <dbReference type="Proteomes" id="UP001213000"/>
    </source>
</evidence>
<protein>
    <recommendedName>
        <fullName evidence="3">S-adenosyl-L-methionine-dependent methyltransferase</fullName>
    </recommendedName>
</protein>
<dbReference type="CDD" id="cd02440">
    <property type="entry name" value="AdoMet_MTases"/>
    <property type="match status" value="1"/>
</dbReference>
<dbReference type="Gene3D" id="3.40.50.150">
    <property type="entry name" value="Vaccinia Virus protein VP39"/>
    <property type="match status" value="1"/>
</dbReference>
<dbReference type="Pfam" id="PF13489">
    <property type="entry name" value="Methyltransf_23"/>
    <property type="match status" value="1"/>
</dbReference>
<dbReference type="SUPFAM" id="SSF53335">
    <property type="entry name" value="S-adenosyl-L-methionine-dependent methyltransferases"/>
    <property type="match status" value="1"/>
</dbReference>
<evidence type="ECO:0000313" key="1">
    <source>
        <dbReference type="EMBL" id="KAJ3575311.1"/>
    </source>
</evidence>
<gene>
    <name evidence="1" type="ORF">NP233_g1182</name>
</gene>
<evidence type="ECO:0008006" key="3">
    <source>
        <dbReference type="Google" id="ProtNLM"/>
    </source>
</evidence>